<dbReference type="Proteomes" id="UP001611383">
    <property type="component" value="Chromosome"/>
</dbReference>
<reference evidence="2 3" key="1">
    <citation type="submission" date="2019-08" db="EMBL/GenBank/DDBJ databases">
        <title>Archangium and Cystobacter genomes.</title>
        <authorList>
            <person name="Chen I.-C.K."/>
            <person name="Wielgoss S."/>
        </authorList>
    </citation>
    <scope>NUCLEOTIDE SEQUENCE [LARGE SCALE GENOMIC DNA]</scope>
    <source>
        <strain evidence="2 3">Cbm 6</strain>
    </source>
</reference>
<evidence type="ECO:0000313" key="3">
    <source>
        <dbReference type="Proteomes" id="UP001611383"/>
    </source>
</evidence>
<organism evidence="2 3">
    <name type="scientific">Archangium minus</name>
    <dbReference type="NCBI Taxonomy" id="83450"/>
    <lineage>
        <taxon>Bacteria</taxon>
        <taxon>Pseudomonadati</taxon>
        <taxon>Myxococcota</taxon>
        <taxon>Myxococcia</taxon>
        <taxon>Myxococcales</taxon>
        <taxon>Cystobacterineae</taxon>
        <taxon>Archangiaceae</taxon>
        <taxon>Archangium</taxon>
    </lineage>
</organism>
<dbReference type="PROSITE" id="PS51257">
    <property type="entry name" value="PROKAR_LIPOPROTEIN"/>
    <property type="match status" value="1"/>
</dbReference>
<protein>
    <recommendedName>
        <fullName evidence="4">Lipoprotein</fullName>
    </recommendedName>
</protein>
<evidence type="ECO:0008006" key="4">
    <source>
        <dbReference type="Google" id="ProtNLM"/>
    </source>
</evidence>
<keyword evidence="1" id="KW-0732">Signal</keyword>
<evidence type="ECO:0000313" key="2">
    <source>
        <dbReference type="EMBL" id="WNG50749.1"/>
    </source>
</evidence>
<evidence type="ECO:0000256" key="1">
    <source>
        <dbReference type="SAM" id="SignalP"/>
    </source>
</evidence>
<feature type="signal peptide" evidence="1">
    <location>
        <begin position="1"/>
        <end position="19"/>
    </location>
</feature>
<accession>A0ABY9X5R8</accession>
<proteinExistence type="predicted"/>
<dbReference type="EMBL" id="CP043494">
    <property type="protein sequence ID" value="WNG50749.1"/>
    <property type="molecule type" value="Genomic_DNA"/>
</dbReference>
<name>A0ABY9X5R8_9BACT</name>
<feature type="chain" id="PRO_5046448697" description="Lipoprotein" evidence="1">
    <location>
        <begin position="20"/>
        <end position="214"/>
    </location>
</feature>
<keyword evidence="3" id="KW-1185">Reference proteome</keyword>
<sequence length="214" mass="23561">MTRFMKSFALIFALGGATACGEELADGTYTGEARYTVSGEVQSLTPVDVKGTTRVALVWDNWARSGDILTLQSVEVSSKNPPFDYQLRLMEDPPTSALNNFKPGLMGTAYVLIYEDLNGDATYTEEDDVARGIAPGHIVLFAPEVTPELKESLRRWRRIVNVDDLKPGFNLARGICNPGDFDDNGYTVFDDLQIVSTEPVPVEDMDAKGCLNFH</sequence>
<gene>
    <name evidence="2" type="ORF">F0U60_46445</name>
</gene>
<dbReference type="RefSeq" id="WP_395810211.1">
    <property type="nucleotide sequence ID" value="NZ_CP043494.1"/>
</dbReference>